<organism evidence="1">
    <name type="scientific">marine sediment metagenome</name>
    <dbReference type="NCBI Taxonomy" id="412755"/>
    <lineage>
        <taxon>unclassified sequences</taxon>
        <taxon>metagenomes</taxon>
        <taxon>ecological metagenomes</taxon>
    </lineage>
</organism>
<name>A0A0F9B1D4_9ZZZZ</name>
<dbReference type="Gene3D" id="3.40.50.1000">
    <property type="entry name" value="HAD superfamily/HAD-like"/>
    <property type="match status" value="1"/>
</dbReference>
<dbReference type="InterPro" id="IPR023214">
    <property type="entry name" value="HAD_sf"/>
</dbReference>
<comment type="caution">
    <text evidence="1">The sequence shown here is derived from an EMBL/GenBank/DDBJ whole genome shotgun (WGS) entry which is preliminary data.</text>
</comment>
<dbReference type="SUPFAM" id="SSF56784">
    <property type="entry name" value="HAD-like"/>
    <property type="match status" value="1"/>
</dbReference>
<evidence type="ECO:0008006" key="2">
    <source>
        <dbReference type="Google" id="ProtNLM"/>
    </source>
</evidence>
<accession>A0A0F9B1D4</accession>
<dbReference type="AlphaFoldDB" id="A0A0F9B1D4"/>
<feature type="non-terminal residue" evidence="1">
    <location>
        <position position="128"/>
    </location>
</feature>
<sequence>MNWVILDMMGVIFEVADDVNDLLVPYIQGRDSSLSSKRIGELYTKASLGRISSYDLWSQLGFESEYPDIEKDYLDRCLKLDPDFVNIARCLKESYSLAVLSNDVKEWSSYIRSKFGLNELFKVVDGHA</sequence>
<dbReference type="InterPro" id="IPR036412">
    <property type="entry name" value="HAD-like_sf"/>
</dbReference>
<evidence type="ECO:0000313" key="1">
    <source>
        <dbReference type="EMBL" id="KKL07592.1"/>
    </source>
</evidence>
<proteinExistence type="predicted"/>
<protein>
    <recommendedName>
        <fullName evidence="2">HAD family hydrolase</fullName>
    </recommendedName>
</protein>
<reference evidence="1" key="1">
    <citation type="journal article" date="2015" name="Nature">
        <title>Complex archaea that bridge the gap between prokaryotes and eukaryotes.</title>
        <authorList>
            <person name="Spang A."/>
            <person name="Saw J.H."/>
            <person name="Jorgensen S.L."/>
            <person name="Zaremba-Niedzwiedzka K."/>
            <person name="Martijn J."/>
            <person name="Lind A.E."/>
            <person name="van Eijk R."/>
            <person name="Schleper C."/>
            <person name="Guy L."/>
            <person name="Ettema T.J."/>
        </authorList>
    </citation>
    <scope>NUCLEOTIDE SEQUENCE</scope>
</reference>
<gene>
    <name evidence="1" type="ORF">LCGC14_2584470</name>
</gene>
<dbReference type="EMBL" id="LAZR01043226">
    <property type="protein sequence ID" value="KKL07592.1"/>
    <property type="molecule type" value="Genomic_DNA"/>
</dbReference>